<dbReference type="InterPro" id="IPR003593">
    <property type="entry name" value="AAA+_ATPase"/>
</dbReference>
<dbReference type="GO" id="GO:0016887">
    <property type="term" value="F:ATP hydrolysis activity"/>
    <property type="evidence" value="ECO:0007669"/>
    <property type="project" value="InterPro"/>
</dbReference>
<dbReference type="STRING" id="1817893.AUJ66_08790"/>
<dbReference type="AlphaFoldDB" id="A0A1J4SC26"/>
<evidence type="ECO:0000313" key="3">
    <source>
        <dbReference type="EMBL" id="OIN95662.1"/>
    </source>
</evidence>
<evidence type="ECO:0000259" key="2">
    <source>
        <dbReference type="SMART" id="SM00382"/>
    </source>
</evidence>
<dbReference type="GO" id="GO:0006260">
    <property type="term" value="P:DNA replication"/>
    <property type="evidence" value="ECO:0007669"/>
    <property type="project" value="UniProtKB-KW"/>
</dbReference>
<dbReference type="PANTHER" id="PTHR10763:SF26">
    <property type="entry name" value="CELL DIVISION CONTROL PROTEIN 6 HOMOLOG"/>
    <property type="match status" value="1"/>
</dbReference>
<evidence type="ECO:0000313" key="4">
    <source>
        <dbReference type="Proteomes" id="UP000182278"/>
    </source>
</evidence>
<dbReference type="InterPro" id="IPR050311">
    <property type="entry name" value="ORC1/CDC6"/>
</dbReference>
<dbReference type="SUPFAM" id="SSF52540">
    <property type="entry name" value="P-loop containing nucleoside triphosphate hydrolases"/>
    <property type="match status" value="1"/>
</dbReference>
<dbReference type="GO" id="GO:0005524">
    <property type="term" value="F:ATP binding"/>
    <property type="evidence" value="ECO:0007669"/>
    <property type="project" value="InterPro"/>
</dbReference>
<dbReference type="PANTHER" id="PTHR10763">
    <property type="entry name" value="CELL DIVISION CONTROL PROTEIN 6-RELATED"/>
    <property type="match status" value="1"/>
</dbReference>
<feature type="domain" description="AAA+ ATPase" evidence="2">
    <location>
        <begin position="58"/>
        <end position="195"/>
    </location>
</feature>
<dbReference type="SMART" id="SM00382">
    <property type="entry name" value="AAA"/>
    <property type="match status" value="1"/>
</dbReference>
<keyword evidence="1" id="KW-0235">DNA replication</keyword>
<dbReference type="Proteomes" id="UP000182278">
    <property type="component" value="Unassembled WGS sequence"/>
</dbReference>
<proteinExistence type="predicted"/>
<dbReference type="Gene3D" id="1.10.8.60">
    <property type="match status" value="1"/>
</dbReference>
<dbReference type="InterPro" id="IPR027417">
    <property type="entry name" value="P-loop_NTPase"/>
</dbReference>
<evidence type="ECO:0000256" key="1">
    <source>
        <dbReference type="ARBA" id="ARBA00022705"/>
    </source>
</evidence>
<dbReference type="InterPro" id="IPR003959">
    <property type="entry name" value="ATPase_AAA_core"/>
</dbReference>
<sequence>MDIEQYLKGREERVETESKKIRDFLVFDTFNYIPEKPLMREEVGPLIDAILRYKKTFIPNNICILGSSGCGKTSILKFLQKLFEKEYDLSFKYVNVRSYNTSFKILAYLLDMQARGLSLSELENSFEQKFKDKTVLVLDEIDMLSPKDPRKEILYFSNRSKSNVMLILLSNNPRFLREVDETCRSSLQMEVTYFKPYNAIQIFEILKQRAEKGMVDYDEGMLRQVAAITAQQTNSDVRMAIKTLFYCATETDLKVEDAFERARRDIIRELIQGLNDRMILILQAIQEEKEGYARSVYQRYRKISLDKGEDPFSYTHFCTALSYLQASGLILISQVKVNRTYTNRITHLFEPEMLNVVLQLRFA</sequence>
<name>A0A1J4SC26_9BACT</name>
<accession>A0A1J4SC26</accession>
<comment type="caution">
    <text evidence="3">The sequence shown here is derived from an EMBL/GenBank/DDBJ whole genome shotgun (WGS) entry which is preliminary data.</text>
</comment>
<organism evidence="3 4">
    <name type="scientific">Candidatus Desantisbacteria bacterium CG1_02_38_46</name>
    <dbReference type="NCBI Taxonomy" id="1817893"/>
    <lineage>
        <taxon>Bacteria</taxon>
        <taxon>Candidatus Desantisiibacteriota</taxon>
    </lineage>
</organism>
<dbReference type="CDD" id="cd00009">
    <property type="entry name" value="AAA"/>
    <property type="match status" value="1"/>
</dbReference>
<dbReference type="EMBL" id="MNUO01000132">
    <property type="protein sequence ID" value="OIN95662.1"/>
    <property type="molecule type" value="Genomic_DNA"/>
</dbReference>
<protein>
    <recommendedName>
        <fullName evidence="2">AAA+ ATPase domain-containing protein</fullName>
    </recommendedName>
</protein>
<reference evidence="3 4" key="1">
    <citation type="journal article" date="2016" name="Environ. Microbiol.">
        <title>Genomic resolution of a cold subsurface aquifer community provides metabolic insights for novel microbes adapted to high CO concentrations.</title>
        <authorList>
            <person name="Probst A.J."/>
            <person name="Castelle C.J."/>
            <person name="Singh A."/>
            <person name="Brown C.T."/>
            <person name="Anantharaman K."/>
            <person name="Sharon I."/>
            <person name="Hug L.A."/>
            <person name="Burstein D."/>
            <person name="Emerson J.B."/>
            <person name="Thomas B.C."/>
            <person name="Banfield J.F."/>
        </authorList>
    </citation>
    <scope>NUCLEOTIDE SEQUENCE [LARGE SCALE GENOMIC DNA]</scope>
    <source>
        <strain evidence="3">CG1_02_38_46</strain>
    </source>
</reference>
<dbReference type="Gene3D" id="3.40.50.300">
    <property type="entry name" value="P-loop containing nucleotide triphosphate hydrolases"/>
    <property type="match status" value="1"/>
</dbReference>
<dbReference type="Pfam" id="PF00004">
    <property type="entry name" value="AAA"/>
    <property type="match status" value="1"/>
</dbReference>
<gene>
    <name evidence="3" type="ORF">AUJ66_08790</name>
</gene>